<dbReference type="InterPro" id="IPR011051">
    <property type="entry name" value="RmlC_Cupin_sf"/>
</dbReference>
<evidence type="ECO:0000313" key="4">
    <source>
        <dbReference type="Proteomes" id="UP000663829"/>
    </source>
</evidence>
<dbReference type="AlphaFoldDB" id="A0A815QPC3"/>
<evidence type="ECO:0000313" key="2">
    <source>
        <dbReference type="EMBL" id="CAF1466009.1"/>
    </source>
</evidence>
<comment type="caution">
    <text evidence="2">The sequence shown here is derived from an EMBL/GenBank/DDBJ whole genome shotgun (WGS) entry which is preliminary data.</text>
</comment>
<gene>
    <name evidence="2" type="ORF">GPM918_LOCUS35276</name>
    <name evidence="3" type="ORF">SRO942_LOCUS35993</name>
</gene>
<dbReference type="InterPro" id="IPR013096">
    <property type="entry name" value="Cupin_2"/>
</dbReference>
<evidence type="ECO:0000313" key="3">
    <source>
        <dbReference type="EMBL" id="CAF4335136.1"/>
    </source>
</evidence>
<dbReference type="Pfam" id="PF07883">
    <property type="entry name" value="Cupin_2"/>
    <property type="match status" value="1"/>
</dbReference>
<dbReference type="EMBL" id="CAJNOQ010020281">
    <property type="protein sequence ID" value="CAF1466009.1"/>
    <property type="molecule type" value="Genomic_DNA"/>
</dbReference>
<organism evidence="2 4">
    <name type="scientific">Didymodactylos carnosus</name>
    <dbReference type="NCBI Taxonomy" id="1234261"/>
    <lineage>
        <taxon>Eukaryota</taxon>
        <taxon>Metazoa</taxon>
        <taxon>Spiralia</taxon>
        <taxon>Gnathifera</taxon>
        <taxon>Rotifera</taxon>
        <taxon>Eurotatoria</taxon>
        <taxon>Bdelloidea</taxon>
        <taxon>Philodinida</taxon>
        <taxon>Philodinidae</taxon>
        <taxon>Didymodactylos</taxon>
    </lineage>
</organism>
<dbReference type="Proteomes" id="UP000663829">
    <property type="component" value="Unassembled WGS sequence"/>
</dbReference>
<evidence type="ECO:0000259" key="1">
    <source>
        <dbReference type="Pfam" id="PF07883"/>
    </source>
</evidence>
<dbReference type="InterPro" id="IPR014710">
    <property type="entry name" value="RmlC-like_jellyroll"/>
</dbReference>
<proteinExistence type="predicted"/>
<name>A0A815QPC3_9BILA</name>
<dbReference type="EMBL" id="CAJOBC010085746">
    <property type="protein sequence ID" value="CAF4335136.1"/>
    <property type="molecule type" value="Genomic_DNA"/>
</dbReference>
<feature type="domain" description="Cupin type-2" evidence="1">
    <location>
        <begin position="164"/>
        <end position="221"/>
    </location>
</feature>
<reference evidence="2" key="1">
    <citation type="submission" date="2021-02" db="EMBL/GenBank/DDBJ databases">
        <authorList>
            <person name="Nowell W R."/>
        </authorList>
    </citation>
    <scope>NUCLEOTIDE SEQUENCE</scope>
</reference>
<sequence>MEFVESCQLESVNITQYIQSAQIVLSCSPFDETLAFFTDRLGFRVDIVSPADDPAVVMISGHGLNIRLERNTGESIQSAGTIRLLLAHGSGLFANEITELFAPNGTKIQLVEATAKLVIPSVKQSFVVTKMNTDAQWVKGRAGMNYRDLIPGRQGGRFIASHIQIPNGGPVPDHVHYHDVRFQMIYVYKGWARLVYENQGYPFVLHAGDCVLQPPRIRHRVLESSGGLEVIEMACPAVHNTYIDHNIELPTANELPDYDYGGQRFVKYVAMEENAEWQPWRLPGFEFRDTGIAAATEDLAGVRIIRSNGDVKPQMCEHDAEFVFMFLLTGELSLLVKGRTIEKFTAGDTFVMPEKLSHAFVEWSEDVQLLEVSLPGTFATIYV</sequence>
<dbReference type="OrthoDB" id="2589563at2759"/>
<dbReference type="Proteomes" id="UP000681722">
    <property type="component" value="Unassembled WGS sequence"/>
</dbReference>
<dbReference type="Gene3D" id="2.60.120.10">
    <property type="entry name" value="Jelly Rolls"/>
    <property type="match status" value="2"/>
</dbReference>
<protein>
    <recommendedName>
        <fullName evidence="1">Cupin type-2 domain-containing protein</fullName>
    </recommendedName>
</protein>
<dbReference type="CDD" id="cd06980">
    <property type="entry name" value="cupin_bxe_c0505"/>
    <property type="match status" value="1"/>
</dbReference>
<keyword evidence="4" id="KW-1185">Reference proteome</keyword>
<accession>A0A815QPC3</accession>
<dbReference type="SUPFAM" id="SSF51182">
    <property type="entry name" value="RmlC-like cupins"/>
    <property type="match status" value="1"/>
</dbReference>